<accession>A0A7S4B555</accession>
<gene>
    <name evidence="1" type="ORF">PCAR00345_LOCUS7048</name>
</gene>
<dbReference type="EMBL" id="HBIZ01011751">
    <property type="protein sequence ID" value="CAE0754461.1"/>
    <property type="molecule type" value="Transcribed_RNA"/>
</dbReference>
<reference evidence="1" key="1">
    <citation type="submission" date="2021-01" db="EMBL/GenBank/DDBJ databases">
        <authorList>
            <person name="Corre E."/>
            <person name="Pelletier E."/>
            <person name="Niang G."/>
            <person name="Scheremetjew M."/>
            <person name="Finn R."/>
            <person name="Kale V."/>
            <person name="Holt S."/>
            <person name="Cochrane G."/>
            <person name="Meng A."/>
            <person name="Brown T."/>
            <person name="Cohen L."/>
        </authorList>
    </citation>
    <scope>NUCLEOTIDE SEQUENCE</scope>
    <source>
        <strain evidence="1">CCMP645</strain>
    </source>
</reference>
<dbReference type="AlphaFoldDB" id="A0A7S4B555"/>
<proteinExistence type="predicted"/>
<evidence type="ECO:0000313" key="1">
    <source>
        <dbReference type="EMBL" id="CAE0754461.1"/>
    </source>
</evidence>
<organism evidence="1">
    <name type="scientific">Chrysotila carterae</name>
    <name type="common">Marine alga</name>
    <name type="synonym">Syracosphaera carterae</name>
    <dbReference type="NCBI Taxonomy" id="13221"/>
    <lineage>
        <taxon>Eukaryota</taxon>
        <taxon>Haptista</taxon>
        <taxon>Haptophyta</taxon>
        <taxon>Prymnesiophyceae</taxon>
        <taxon>Isochrysidales</taxon>
        <taxon>Isochrysidaceae</taxon>
        <taxon>Chrysotila</taxon>
    </lineage>
</organism>
<sequence length="495" mass="54203">MSDGDVEPFSRYSVEERELIFLAGGEEAEQLRKAQLQWRASHLRGGSAPFAVSHGGGCTDTADWENYSGKSCADYASEYCDDGTFRDGMEWTGGPQFNMPEVNCCACGKPSRSELVALDGITEQTDLHALATARIASCDARTRKQAGPFLLNFHRLPRTGNAFMCFLLGACSSKQSRIACADALDSGELADACPGGAAEPFWHYGSERVPPGGHGMCAGLDGLNDACSSYGGDEARTCEYMRSLRLPATALVQHERYVPLELPPCSWPVAHVRMLVMLREPAERAQSAYTFGLQKCICTFSFPWCKMYTSFRFSQRRAVLCDGKQPKHSFSTAVSVLRTHAGKDFPAATADTMLILGRYAASIVKEVYAPYFGGYRRDEASPWLASASLARATLAHCFTWVGIAEEMPLSLALLKAELPQFFGNLNTEHVRAQWASTSTKQDASDIGNHSHPYLRTQLLSNDYAIYDAERARLFRRAAKQGIAVVAASQSAPLRV</sequence>
<dbReference type="Gene3D" id="3.40.50.300">
    <property type="entry name" value="P-loop containing nucleotide triphosphate hydrolases"/>
    <property type="match status" value="1"/>
</dbReference>
<evidence type="ECO:0008006" key="2">
    <source>
        <dbReference type="Google" id="ProtNLM"/>
    </source>
</evidence>
<name>A0A7S4B555_CHRCT</name>
<dbReference type="InterPro" id="IPR027417">
    <property type="entry name" value="P-loop_NTPase"/>
</dbReference>
<protein>
    <recommendedName>
        <fullName evidence="2">Sulfotransferase domain-containing protein</fullName>
    </recommendedName>
</protein>